<dbReference type="Proteomes" id="UP000823046">
    <property type="component" value="Unassembled WGS sequence"/>
</dbReference>
<sequence>MLSEKKKDDESITERDALITQLQNLNEAVQEAASSDERAELEKQARDLTAHIQRIAQADGGNDEKLTFSAAEGCQSESTKFSSSSQKSQECSSNAQHLLRSIPKVQIDEGTFKYVLLHVPETDTYLVRGNASAQYHYECAVPTLELLSLHGIKADVLGGGRIKHSAVARTIDIFGFSYSYGMADHSMVAEILRIKFGNEYTISVRNNGY</sequence>
<dbReference type="InterPro" id="IPR007702">
    <property type="entry name" value="Janus"/>
</dbReference>
<comment type="similarity">
    <text evidence="2">Belongs to the janus family.</text>
</comment>
<dbReference type="Pfam" id="PF05005">
    <property type="entry name" value="Ocnus"/>
    <property type="match status" value="1"/>
</dbReference>
<evidence type="ECO:0000313" key="6">
    <source>
        <dbReference type="EMBL" id="KAF8820747.1"/>
    </source>
</evidence>
<keyword evidence="4" id="KW-0726">Sexual differentiation</keyword>
<dbReference type="SUPFAM" id="SSF143724">
    <property type="entry name" value="PHP14-like"/>
    <property type="match status" value="1"/>
</dbReference>
<dbReference type="EMBL" id="JADAQX010000311">
    <property type="protein sequence ID" value="KAF8820747.1"/>
    <property type="molecule type" value="Genomic_DNA"/>
</dbReference>
<accession>A0ABQ7J9S4</accession>
<evidence type="ECO:0000256" key="5">
    <source>
        <dbReference type="SAM" id="Coils"/>
    </source>
</evidence>
<keyword evidence="7" id="KW-1185">Reference proteome</keyword>
<comment type="function">
    <text evidence="1">JanA and janB regulate somatic sex differentiation.</text>
</comment>
<protein>
    <submittedName>
        <fullName evidence="6">Phosphohistidine phosphatase</fullName>
    </submittedName>
</protein>
<dbReference type="PANTHER" id="PTHR12258:SF5">
    <property type="entry name" value="BCDNA.GH02250-RELATED"/>
    <property type="match status" value="1"/>
</dbReference>
<evidence type="ECO:0000256" key="1">
    <source>
        <dbReference type="ARBA" id="ARBA00002508"/>
    </source>
</evidence>
<evidence type="ECO:0000256" key="2">
    <source>
        <dbReference type="ARBA" id="ARBA00010971"/>
    </source>
</evidence>
<feature type="coiled-coil region" evidence="5">
    <location>
        <begin position="15"/>
        <end position="58"/>
    </location>
</feature>
<dbReference type="InterPro" id="IPR038596">
    <property type="entry name" value="Janus_sf"/>
</dbReference>
<evidence type="ECO:0000256" key="3">
    <source>
        <dbReference type="ARBA" id="ARBA00022782"/>
    </source>
</evidence>
<proteinExistence type="inferred from homology"/>
<evidence type="ECO:0000313" key="7">
    <source>
        <dbReference type="Proteomes" id="UP000823046"/>
    </source>
</evidence>
<keyword evidence="5" id="KW-0175">Coiled coil</keyword>
<keyword evidence="3" id="KW-0221">Differentiation</keyword>
<name>A0ABQ7J9S4_9APIC</name>
<dbReference type="Gene3D" id="3.50.20.20">
    <property type="entry name" value="Janus/Ocnus"/>
    <property type="match status" value="1"/>
</dbReference>
<reference evidence="6 7" key="1">
    <citation type="journal article" date="2020" name="bioRxiv">
        <title>Metabolic contributions of an alphaproteobacterial endosymbiont in the apicomplexan Cardiosporidium cionae.</title>
        <authorList>
            <person name="Hunter E.S."/>
            <person name="Paight C.J."/>
            <person name="Lane C.E."/>
        </authorList>
    </citation>
    <scope>NUCLEOTIDE SEQUENCE [LARGE SCALE GENOMIC DNA]</scope>
    <source>
        <strain evidence="6">ESH_2018</strain>
    </source>
</reference>
<gene>
    <name evidence="6" type="ORF">IE077_002850</name>
</gene>
<organism evidence="6 7">
    <name type="scientific">Cardiosporidium cionae</name>
    <dbReference type="NCBI Taxonomy" id="476202"/>
    <lineage>
        <taxon>Eukaryota</taxon>
        <taxon>Sar</taxon>
        <taxon>Alveolata</taxon>
        <taxon>Apicomplexa</taxon>
        <taxon>Aconoidasida</taxon>
        <taxon>Nephromycida</taxon>
        <taxon>Cardiosporidium</taxon>
    </lineage>
</organism>
<dbReference type="PANTHER" id="PTHR12258">
    <property type="entry name" value="JANUS-A/JANUS-B"/>
    <property type="match status" value="1"/>
</dbReference>
<comment type="caution">
    <text evidence="6">The sequence shown here is derived from an EMBL/GenBank/DDBJ whole genome shotgun (WGS) entry which is preliminary data.</text>
</comment>
<evidence type="ECO:0000256" key="4">
    <source>
        <dbReference type="ARBA" id="ARBA00022928"/>
    </source>
</evidence>